<feature type="domain" description="ATPase BadF/BadG/BcrA/BcrD type" evidence="1">
    <location>
        <begin position="5"/>
        <end position="313"/>
    </location>
</feature>
<name>A0A5C1YHB3_9MICO</name>
<sequence length="333" mass="33244">MTYLLGIDVGGSGSRVALRRAAWVRDVSDVSAAPDASRLELLGDRIGVTAEGSTVPDAVLALIERAAAEWPDEFAAVEGVGVGATGLATLVERPADLVAAVERAFARLAPGRSVGVAVAIDAVTGHLGALAGEGGVVVALGTGAIAFGTDCREVWRRVDGWGHLLGDRGGAAWIGLRALDAAVRAHDGVDPAGAALLEAARARFGEVLTWPSQLYTRADRAGVLAGFAADVARVAEGGDPVASAIIAEAGAEAARSAIAALDPALPGRVAATGGVFGAGGGVAAAFARALAAARPDVELVAPAGDPLDGALILAERAAAAEVTTHVPYVWANR</sequence>
<protein>
    <recommendedName>
        <fullName evidence="1">ATPase BadF/BadG/BcrA/BcrD type domain-containing protein</fullName>
    </recommendedName>
</protein>
<dbReference type="InterPro" id="IPR052519">
    <property type="entry name" value="Euk-type_GlcNAc_Kinase"/>
</dbReference>
<dbReference type="RefSeq" id="WP_149160974.1">
    <property type="nucleotide sequence ID" value="NZ_CP043505.1"/>
</dbReference>
<dbReference type="InterPro" id="IPR043129">
    <property type="entry name" value="ATPase_NBD"/>
</dbReference>
<dbReference type="Proteomes" id="UP000324678">
    <property type="component" value="Chromosome"/>
</dbReference>
<reference evidence="2 3" key="1">
    <citation type="submission" date="2019-09" db="EMBL/GenBank/DDBJ databases">
        <title>Genome sequencing of strain KACC 19306.</title>
        <authorList>
            <person name="Heo J."/>
            <person name="Kim S.-J."/>
            <person name="Kim J.-S."/>
            <person name="Hong S.-B."/>
            <person name="Kwon S.-W."/>
        </authorList>
    </citation>
    <scope>NUCLEOTIDE SEQUENCE [LARGE SCALE GENOMIC DNA]</scope>
    <source>
        <strain evidence="2 3">KACC 19306</strain>
    </source>
</reference>
<dbReference type="PANTHER" id="PTHR43190">
    <property type="entry name" value="N-ACETYL-D-GLUCOSAMINE KINASE"/>
    <property type="match status" value="1"/>
</dbReference>
<evidence type="ECO:0000313" key="3">
    <source>
        <dbReference type="Proteomes" id="UP000324678"/>
    </source>
</evidence>
<dbReference type="SUPFAM" id="SSF53067">
    <property type="entry name" value="Actin-like ATPase domain"/>
    <property type="match status" value="1"/>
</dbReference>
<dbReference type="AlphaFoldDB" id="A0A5C1YHB3"/>
<dbReference type="Gene3D" id="3.30.420.40">
    <property type="match status" value="2"/>
</dbReference>
<dbReference type="Pfam" id="PF01869">
    <property type="entry name" value="BcrAD_BadFG"/>
    <property type="match status" value="1"/>
</dbReference>
<gene>
    <name evidence="2" type="ORF">FLP10_11395</name>
</gene>
<dbReference type="PANTHER" id="PTHR43190:SF3">
    <property type="entry name" value="N-ACETYL-D-GLUCOSAMINE KINASE"/>
    <property type="match status" value="1"/>
</dbReference>
<accession>A0A5C1YHB3</accession>
<dbReference type="KEGG" id="ail:FLP10_11395"/>
<organism evidence="2 3">
    <name type="scientific">Agromyces intestinalis</name>
    <dbReference type="NCBI Taxonomy" id="2592652"/>
    <lineage>
        <taxon>Bacteria</taxon>
        <taxon>Bacillati</taxon>
        <taxon>Actinomycetota</taxon>
        <taxon>Actinomycetes</taxon>
        <taxon>Micrococcales</taxon>
        <taxon>Microbacteriaceae</taxon>
        <taxon>Agromyces</taxon>
    </lineage>
</organism>
<dbReference type="EMBL" id="CP043505">
    <property type="protein sequence ID" value="QEO14955.1"/>
    <property type="molecule type" value="Genomic_DNA"/>
</dbReference>
<dbReference type="OrthoDB" id="8701357at2"/>
<keyword evidence="3" id="KW-1185">Reference proteome</keyword>
<evidence type="ECO:0000313" key="2">
    <source>
        <dbReference type="EMBL" id="QEO14955.1"/>
    </source>
</evidence>
<dbReference type="InterPro" id="IPR002731">
    <property type="entry name" value="ATPase_BadF"/>
</dbReference>
<evidence type="ECO:0000259" key="1">
    <source>
        <dbReference type="Pfam" id="PF01869"/>
    </source>
</evidence>
<proteinExistence type="predicted"/>